<protein>
    <submittedName>
        <fullName evidence="1">Uncharacterized protein</fullName>
    </submittedName>
</protein>
<evidence type="ECO:0000313" key="1">
    <source>
        <dbReference type="EMBL" id="HIV03787.1"/>
    </source>
</evidence>
<comment type="caution">
    <text evidence="1">The sequence shown here is derived from an EMBL/GenBank/DDBJ whole genome shotgun (WGS) entry which is preliminary data.</text>
</comment>
<proteinExistence type="predicted"/>
<evidence type="ECO:0000313" key="2">
    <source>
        <dbReference type="Proteomes" id="UP000886812"/>
    </source>
</evidence>
<dbReference type="AlphaFoldDB" id="A0A9D1NJR2"/>
<reference evidence="1" key="2">
    <citation type="journal article" date="2021" name="PeerJ">
        <title>Extensive microbial diversity within the chicken gut microbiome revealed by metagenomics and culture.</title>
        <authorList>
            <person name="Gilroy R."/>
            <person name="Ravi A."/>
            <person name="Getino M."/>
            <person name="Pursley I."/>
            <person name="Horton D.L."/>
            <person name="Alikhan N.F."/>
            <person name="Baker D."/>
            <person name="Gharbi K."/>
            <person name="Hall N."/>
            <person name="Watson M."/>
            <person name="Adriaenssens E.M."/>
            <person name="Foster-Nyarko E."/>
            <person name="Jarju S."/>
            <person name="Secka A."/>
            <person name="Antonio M."/>
            <person name="Oren A."/>
            <person name="Chaudhuri R.R."/>
            <person name="La Ragione R."/>
            <person name="Hildebrand F."/>
            <person name="Pallen M.J."/>
        </authorList>
    </citation>
    <scope>NUCLEOTIDE SEQUENCE</scope>
    <source>
        <strain evidence="1">10669</strain>
    </source>
</reference>
<dbReference type="Proteomes" id="UP000886812">
    <property type="component" value="Unassembled WGS sequence"/>
</dbReference>
<organism evidence="1 2">
    <name type="scientific">Candidatus Spyradosoma merdigallinarum</name>
    <dbReference type="NCBI Taxonomy" id="2840950"/>
    <lineage>
        <taxon>Bacteria</taxon>
        <taxon>Pseudomonadati</taxon>
        <taxon>Verrucomicrobiota</taxon>
        <taxon>Opitutia</taxon>
        <taxon>Opitutia incertae sedis</taxon>
        <taxon>Candidatus Spyradosoma</taxon>
    </lineage>
</organism>
<accession>A0A9D1NJR2</accession>
<sequence length="89" mass="10519">VQIADFQERHVFFSERRIAASSKIFPDARQREISAFPRVPGGAKKKKNRKKKSLSEHFFFFVRIAVKEMRHAPAAFRFRKHNAKTLIYN</sequence>
<dbReference type="EMBL" id="DVOG01000039">
    <property type="protein sequence ID" value="HIV03787.1"/>
    <property type="molecule type" value="Genomic_DNA"/>
</dbReference>
<reference evidence="1" key="1">
    <citation type="submission" date="2020-10" db="EMBL/GenBank/DDBJ databases">
        <authorList>
            <person name="Gilroy R."/>
        </authorList>
    </citation>
    <scope>NUCLEOTIDE SEQUENCE</scope>
    <source>
        <strain evidence="1">10669</strain>
    </source>
</reference>
<feature type="non-terminal residue" evidence="1">
    <location>
        <position position="1"/>
    </location>
</feature>
<name>A0A9D1NJR2_9BACT</name>
<gene>
    <name evidence="1" type="ORF">IAC75_01390</name>
</gene>